<evidence type="ECO:0000313" key="7">
    <source>
        <dbReference type="Proteomes" id="UP000249130"/>
    </source>
</evidence>
<keyword evidence="7" id="KW-1185">Reference proteome</keyword>
<name>A0A327KY65_9BRAD</name>
<dbReference type="PANTHER" id="PTHR44196">
    <property type="entry name" value="DEHYDROGENASE/REDUCTASE SDR FAMILY MEMBER 7B"/>
    <property type="match status" value="1"/>
</dbReference>
<dbReference type="OrthoDB" id="335726at2"/>
<organism evidence="6 7">
    <name type="scientific">Rhodoplanes roseus</name>
    <dbReference type="NCBI Taxonomy" id="29409"/>
    <lineage>
        <taxon>Bacteria</taxon>
        <taxon>Pseudomonadati</taxon>
        <taxon>Pseudomonadota</taxon>
        <taxon>Alphaproteobacteria</taxon>
        <taxon>Hyphomicrobiales</taxon>
        <taxon>Nitrobacteraceae</taxon>
        <taxon>Rhodoplanes</taxon>
    </lineage>
</organism>
<dbReference type="GO" id="GO:0016020">
    <property type="term" value="C:membrane"/>
    <property type="evidence" value="ECO:0007669"/>
    <property type="project" value="TreeGrafter"/>
</dbReference>
<evidence type="ECO:0000256" key="2">
    <source>
        <dbReference type="ARBA" id="ARBA00023002"/>
    </source>
</evidence>
<protein>
    <recommendedName>
        <fullName evidence="5">Ketoreductase domain-containing protein</fullName>
    </recommendedName>
</protein>
<dbReference type="InterPro" id="IPR020904">
    <property type="entry name" value="Sc_DH/Rdtase_CS"/>
</dbReference>
<dbReference type="SMART" id="SM00822">
    <property type="entry name" value="PKS_KR"/>
    <property type="match status" value="1"/>
</dbReference>
<accession>A0A327KY65</accession>
<feature type="transmembrane region" description="Helical" evidence="4">
    <location>
        <begin position="299"/>
        <end position="319"/>
    </location>
</feature>
<dbReference type="Proteomes" id="UP000249130">
    <property type="component" value="Unassembled WGS sequence"/>
</dbReference>
<evidence type="ECO:0000256" key="1">
    <source>
        <dbReference type="ARBA" id="ARBA00006484"/>
    </source>
</evidence>
<comment type="caution">
    <text evidence="6">The sequence shown here is derived from an EMBL/GenBank/DDBJ whole genome shotgun (WGS) entry which is preliminary data.</text>
</comment>
<dbReference type="PRINTS" id="PR00080">
    <property type="entry name" value="SDRFAMILY"/>
</dbReference>
<feature type="domain" description="Ketoreductase" evidence="5">
    <location>
        <begin position="8"/>
        <end position="148"/>
    </location>
</feature>
<sequence length="335" mass="35565">MPTSAPTRVVVVTGASSGIGRAVAHAFARTGSAVVLAGRSEAPLHETARECRALGGTALVRVTDTSDPDAVALLRRVAVDTFGRIDVWINNAAVLALGRFEDVPEPAFRKVIETNLFGYVYGARAALRQFRQQGSRGVLVNIDSLLGVVTEPHASAYVASKFAIRGLSAALRQELRDTPGIQVCTVLPPSVDTPVYQHAANYTGQRARAIPPTCDPASVARTVLAVAERPRPEVVIGRIARLVSRLAAVAPRTAERAGGRLGPILQFEAKATPPSEGNLFTSRGPHAVRGGWRARGTRLGVRAALGALLIGIPAALVLLRWRPRRPPDHARGAKR</sequence>
<keyword evidence="2" id="KW-0560">Oxidoreductase</keyword>
<dbReference type="InterPro" id="IPR002347">
    <property type="entry name" value="SDR_fam"/>
</dbReference>
<evidence type="ECO:0000313" key="6">
    <source>
        <dbReference type="EMBL" id="RAI43789.1"/>
    </source>
</evidence>
<keyword evidence="4" id="KW-0812">Transmembrane</keyword>
<dbReference type="InterPro" id="IPR036291">
    <property type="entry name" value="NAD(P)-bd_dom_sf"/>
</dbReference>
<dbReference type="Pfam" id="PF00106">
    <property type="entry name" value="adh_short"/>
    <property type="match status" value="1"/>
</dbReference>
<dbReference type="InterPro" id="IPR057326">
    <property type="entry name" value="KR_dom"/>
</dbReference>
<reference evidence="6 7" key="1">
    <citation type="submission" date="2017-07" db="EMBL/GenBank/DDBJ databases">
        <title>Draft Genome Sequences of Select Purple Nonsulfur Bacteria.</title>
        <authorList>
            <person name="Lasarre B."/>
            <person name="Mckinlay J.B."/>
        </authorList>
    </citation>
    <scope>NUCLEOTIDE SEQUENCE [LARGE SCALE GENOMIC DNA]</scope>
    <source>
        <strain evidence="6 7">DSM 5909</strain>
    </source>
</reference>
<evidence type="ECO:0000256" key="3">
    <source>
        <dbReference type="RuleBase" id="RU000363"/>
    </source>
</evidence>
<evidence type="ECO:0000259" key="5">
    <source>
        <dbReference type="SMART" id="SM00822"/>
    </source>
</evidence>
<dbReference type="PANTHER" id="PTHR44196:SF1">
    <property type="entry name" value="DEHYDROGENASE_REDUCTASE SDR FAMILY MEMBER 7B"/>
    <property type="match status" value="1"/>
</dbReference>
<dbReference type="EMBL" id="NPEX01000070">
    <property type="protein sequence ID" value="RAI43789.1"/>
    <property type="molecule type" value="Genomic_DNA"/>
</dbReference>
<evidence type="ECO:0000256" key="4">
    <source>
        <dbReference type="SAM" id="Phobius"/>
    </source>
</evidence>
<keyword evidence="4" id="KW-1133">Transmembrane helix</keyword>
<dbReference type="GO" id="GO:0016491">
    <property type="term" value="F:oxidoreductase activity"/>
    <property type="evidence" value="ECO:0007669"/>
    <property type="project" value="UniProtKB-KW"/>
</dbReference>
<dbReference type="AlphaFoldDB" id="A0A327KY65"/>
<keyword evidence="4" id="KW-0472">Membrane</keyword>
<dbReference type="PRINTS" id="PR00081">
    <property type="entry name" value="GDHRDH"/>
</dbReference>
<dbReference type="SUPFAM" id="SSF51735">
    <property type="entry name" value="NAD(P)-binding Rossmann-fold domains"/>
    <property type="match status" value="1"/>
</dbReference>
<dbReference type="Gene3D" id="3.40.50.720">
    <property type="entry name" value="NAD(P)-binding Rossmann-like Domain"/>
    <property type="match status" value="1"/>
</dbReference>
<dbReference type="PROSITE" id="PS00061">
    <property type="entry name" value="ADH_SHORT"/>
    <property type="match status" value="1"/>
</dbReference>
<proteinExistence type="inferred from homology"/>
<comment type="similarity">
    <text evidence="1 3">Belongs to the short-chain dehydrogenases/reductases (SDR) family.</text>
</comment>
<gene>
    <name evidence="6" type="ORF">CH341_12430</name>
</gene>